<keyword evidence="1" id="KW-0808">Transferase</keyword>
<dbReference type="AlphaFoldDB" id="A0A4C1THA4"/>
<keyword evidence="2" id="KW-1185">Reference proteome</keyword>
<dbReference type="Gene3D" id="3.30.420.10">
    <property type="entry name" value="Ribonuclease H-like superfamily/Ribonuclease H"/>
    <property type="match status" value="1"/>
</dbReference>
<dbReference type="InterPro" id="IPR036397">
    <property type="entry name" value="RNaseH_sf"/>
</dbReference>
<dbReference type="STRING" id="151549.A0A4C1THA4"/>
<dbReference type="GO" id="GO:0008168">
    <property type="term" value="F:methyltransferase activity"/>
    <property type="evidence" value="ECO:0007669"/>
    <property type="project" value="UniProtKB-KW"/>
</dbReference>
<dbReference type="EMBL" id="BGZK01000060">
    <property type="protein sequence ID" value="GBP13893.1"/>
    <property type="molecule type" value="Genomic_DNA"/>
</dbReference>
<dbReference type="OrthoDB" id="10017160at2759"/>
<dbReference type="InterPro" id="IPR052709">
    <property type="entry name" value="Transposase-MT_Hybrid"/>
</dbReference>
<dbReference type="Proteomes" id="UP000299102">
    <property type="component" value="Unassembled WGS sequence"/>
</dbReference>
<gene>
    <name evidence="1" type="primary">SETMAR</name>
    <name evidence="1" type="ORF">EVAR_10463_1</name>
</gene>
<comment type="caution">
    <text evidence="1">The sequence shown here is derived from an EMBL/GenBank/DDBJ whole genome shotgun (WGS) entry which is preliminary data.</text>
</comment>
<accession>A0A4C1THA4</accession>
<dbReference type="PANTHER" id="PTHR46060">
    <property type="entry name" value="MARINER MOS1 TRANSPOSASE-LIKE PROTEIN"/>
    <property type="match status" value="1"/>
</dbReference>
<dbReference type="GO" id="GO:0003676">
    <property type="term" value="F:nucleic acid binding"/>
    <property type="evidence" value="ECO:0007669"/>
    <property type="project" value="InterPro"/>
</dbReference>
<dbReference type="PANTHER" id="PTHR46060:SF3">
    <property type="entry name" value="PROTEIN GVQW3"/>
    <property type="match status" value="1"/>
</dbReference>
<reference evidence="1 2" key="1">
    <citation type="journal article" date="2019" name="Commun. Biol.">
        <title>The bagworm genome reveals a unique fibroin gene that provides high tensile strength.</title>
        <authorList>
            <person name="Kono N."/>
            <person name="Nakamura H."/>
            <person name="Ohtoshi R."/>
            <person name="Tomita M."/>
            <person name="Numata K."/>
            <person name="Arakawa K."/>
        </authorList>
    </citation>
    <scope>NUCLEOTIDE SEQUENCE [LARGE SCALE GENOMIC DNA]</scope>
</reference>
<protein>
    <submittedName>
        <fullName evidence="1">Histone-lysine N-methyltransferase SETMAR</fullName>
    </submittedName>
</protein>
<name>A0A4C1THA4_EUMVA</name>
<sequence length="130" mass="14678">MILHHDTASCHTSAETTRFLEDQNIELTDHPPYSSDLVRNNFYLFPNAKNKSRGQRFSSREEVVDAFKMHTSTKSPSKIDFGVCKSASIIMANILKSDKTILCYSFATAPLLLARDFHASPRRAPETQTI</sequence>
<dbReference type="GO" id="GO:0032259">
    <property type="term" value="P:methylation"/>
    <property type="evidence" value="ECO:0007669"/>
    <property type="project" value="UniProtKB-KW"/>
</dbReference>
<evidence type="ECO:0000313" key="2">
    <source>
        <dbReference type="Proteomes" id="UP000299102"/>
    </source>
</evidence>
<keyword evidence="1" id="KW-0489">Methyltransferase</keyword>
<organism evidence="1 2">
    <name type="scientific">Eumeta variegata</name>
    <name type="common">Bagworm moth</name>
    <name type="synonym">Eumeta japonica</name>
    <dbReference type="NCBI Taxonomy" id="151549"/>
    <lineage>
        <taxon>Eukaryota</taxon>
        <taxon>Metazoa</taxon>
        <taxon>Ecdysozoa</taxon>
        <taxon>Arthropoda</taxon>
        <taxon>Hexapoda</taxon>
        <taxon>Insecta</taxon>
        <taxon>Pterygota</taxon>
        <taxon>Neoptera</taxon>
        <taxon>Endopterygota</taxon>
        <taxon>Lepidoptera</taxon>
        <taxon>Glossata</taxon>
        <taxon>Ditrysia</taxon>
        <taxon>Tineoidea</taxon>
        <taxon>Psychidae</taxon>
        <taxon>Oiketicinae</taxon>
        <taxon>Eumeta</taxon>
    </lineage>
</organism>
<proteinExistence type="predicted"/>
<evidence type="ECO:0000313" key="1">
    <source>
        <dbReference type="EMBL" id="GBP13893.1"/>
    </source>
</evidence>